<evidence type="ECO:0000313" key="4">
    <source>
        <dbReference type="EMBL" id="MDX6848218.1"/>
    </source>
</evidence>
<dbReference type="EMBL" id="JAXAFO010000003">
    <property type="protein sequence ID" value="MDX6848218.1"/>
    <property type="molecule type" value="Genomic_DNA"/>
</dbReference>
<dbReference type="Proteomes" id="UP001273505">
    <property type="component" value="Unassembled WGS sequence"/>
</dbReference>
<dbReference type="InterPro" id="IPR058625">
    <property type="entry name" value="MdtA-like_BSH"/>
</dbReference>
<dbReference type="Pfam" id="PF25917">
    <property type="entry name" value="BSH_RND"/>
    <property type="match status" value="1"/>
</dbReference>
<evidence type="ECO:0000256" key="2">
    <source>
        <dbReference type="SAM" id="Coils"/>
    </source>
</evidence>
<comment type="caution">
    <text evidence="4">The sequence shown here is derived from an EMBL/GenBank/DDBJ whole genome shotgun (WGS) entry which is preliminary data.</text>
</comment>
<dbReference type="InterPro" id="IPR006143">
    <property type="entry name" value="RND_pump_MFP"/>
</dbReference>
<keyword evidence="5" id="KW-1185">Reference proteome</keyword>
<protein>
    <submittedName>
        <fullName evidence="4">Efflux RND transporter periplasmic adaptor subunit</fullName>
    </submittedName>
</protein>
<feature type="domain" description="Multidrug resistance protein MdtA-like barrel-sandwich hybrid" evidence="3">
    <location>
        <begin position="79"/>
        <end position="223"/>
    </location>
</feature>
<reference evidence="4 5" key="1">
    <citation type="submission" date="2023-11" db="EMBL/GenBank/DDBJ databases">
        <title>Gilvimarinus fulvus sp. nov., isolated from the surface of Kelp.</title>
        <authorList>
            <person name="Sun Y.Y."/>
            <person name="Gong Y."/>
            <person name="Du Z.J."/>
        </authorList>
    </citation>
    <scope>NUCLEOTIDE SEQUENCE [LARGE SCALE GENOMIC DNA]</scope>
    <source>
        <strain evidence="4 5">SDUM040013</strain>
    </source>
</reference>
<evidence type="ECO:0000256" key="1">
    <source>
        <dbReference type="ARBA" id="ARBA00009477"/>
    </source>
</evidence>
<dbReference type="SUPFAM" id="SSF111369">
    <property type="entry name" value="HlyD-like secretion proteins"/>
    <property type="match status" value="1"/>
</dbReference>
<proteinExistence type="inferred from homology"/>
<dbReference type="Gene3D" id="2.40.50.100">
    <property type="match status" value="1"/>
</dbReference>
<dbReference type="Gene3D" id="2.40.420.20">
    <property type="match status" value="1"/>
</dbReference>
<dbReference type="PANTHER" id="PTHR30469">
    <property type="entry name" value="MULTIDRUG RESISTANCE PROTEIN MDTA"/>
    <property type="match status" value="1"/>
</dbReference>
<evidence type="ECO:0000259" key="3">
    <source>
        <dbReference type="Pfam" id="PF25917"/>
    </source>
</evidence>
<comment type="similarity">
    <text evidence="1">Belongs to the membrane fusion protein (MFP) (TC 8.A.1) family.</text>
</comment>
<dbReference type="Gene3D" id="1.10.287.470">
    <property type="entry name" value="Helix hairpin bin"/>
    <property type="match status" value="1"/>
</dbReference>
<dbReference type="RefSeq" id="WP_302723039.1">
    <property type="nucleotide sequence ID" value="NZ_JAULRU010000577.1"/>
</dbReference>
<organism evidence="4 5">
    <name type="scientific">Gilvimarinus gilvus</name>
    <dbReference type="NCBI Taxonomy" id="3058038"/>
    <lineage>
        <taxon>Bacteria</taxon>
        <taxon>Pseudomonadati</taxon>
        <taxon>Pseudomonadota</taxon>
        <taxon>Gammaproteobacteria</taxon>
        <taxon>Cellvibrionales</taxon>
        <taxon>Cellvibrionaceae</taxon>
        <taxon>Gilvimarinus</taxon>
    </lineage>
</organism>
<feature type="coiled-coil region" evidence="2">
    <location>
        <begin position="114"/>
        <end position="197"/>
    </location>
</feature>
<dbReference type="Gene3D" id="2.40.30.170">
    <property type="match status" value="1"/>
</dbReference>
<sequence>MSNAKEPQPAMPVKQMLIGCVSVIAAGLLASYAIVKSEPEAQREGATKRTAMLVDVLPVSRGTYRPVIVSMGSVSPSQEVTLQPRVSGRVNARSENFRPGAFVTKDEVLVTIDRADYEIELASRQSELAQAQAALEIEQGEQVAAEQEYRQLGRNLPAMQEALILRKPQLDAARAELKAAEARVDRAALDLQRTEVTAPFDAQIVSRAVNVGSQVAPGNALARLVGIERYWVVATVPLAKMPNIDAVDELTVELRDRSAWPEGQIREGKVLSLVGELDEQSRMLRMLIEVDDPQARNEENAGKMPLVLGSYVESRITAEPLQDVVRLKREYLRKNDTAWVYQDGELSIRELDIAFMDAEHIYVRDGLSDGDRVVTTNLARIQDGAALRLAEGAQ</sequence>
<accession>A0ABU4RTL1</accession>
<keyword evidence="2" id="KW-0175">Coiled coil</keyword>
<name>A0ABU4RTL1_9GAMM</name>
<evidence type="ECO:0000313" key="5">
    <source>
        <dbReference type="Proteomes" id="UP001273505"/>
    </source>
</evidence>
<dbReference type="PANTHER" id="PTHR30469:SF12">
    <property type="entry name" value="MULTIDRUG RESISTANCE PROTEIN MDTA"/>
    <property type="match status" value="1"/>
</dbReference>
<gene>
    <name evidence="4" type="ORF">SCD92_02530</name>
</gene>
<dbReference type="NCBIfam" id="TIGR01730">
    <property type="entry name" value="RND_mfp"/>
    <property type="match status" value="1"/>
</dbReference>